<reference evidence="3" key="1">
    <citation type="submission" date="2022-08" db="EMBL/GenBank/DDBJ databases">
        <authorList>
            <consortium name="DOE Joint Genome Institute"/>
            <person name="Min B."/>
            <person name="Riley R."/>
            <person name="Sierra-Patev S."/>
            <person name="Naranjo-Ortiz M."/>
            <person name="Looney B."/>
            <person name="Konkel Z."/>
            <person name="Slot J.C."/>
            <person name="Sakamoto Y."/>
            <person name="Steenwyk J.L."/>
            <person name="Rokas A."/>
            <person name="Carro J."/>
            <person name="Camarero S."/>
            <person name="Ferreira P."/>
            <person name="Molpeceres G."/>
            <person name="Ruiz-Duenas F.J."/>
            <person name="Serrano A."/>
            <person name="Henrissat B."/>
            <person name="Drula E."/>
            <person name="Hughes K.W."/>
            <person name="Mata J.L."/>
            <person name="Ishikawa N.K."/>
            <person name="Vargas-Isla R."/>
            <person name="Ushijima S."/>
            <person name="Smith C.A."/>
            <person name="Ahrendt S."/>
            <person name="Andreopoulos W."/>
            <person name="He G."/>
            <person name="Labutti K."/>
            <person name="Lipzen A."/>
            <person name="Ng V."/>
            <person name="Sandor L."/>
            <person name="Barry K."/>
            <person name="Martinez A.T."/>
            <person name="Xiao Y."/>
            <person name="Gibbons J.G."/>
            <person name="Terashima K."/>
            <person name="Hibbett D.S."/>
            <person name="Grigoriev I.V."/>
        </authorList>
    </citation>
    <scope>NUCLEOTIDE SEQUENCE</scope>
    <source>
        <strain evidence="3">TFB9207</strain>
    </source>
</reference>
<keyword evidence="2" id="KW-0732">Signal</keyword>
<dbReference type="AlphaFoldDB" id="A0AA38NVW9"/>
<protein>
    <submittedName>
        <fullName evidence="3">Uncharacterized protein</fullName>
    </submittedName>
</protein>
<dbReference type="EMBL" id="MU807361">
    <property type="protein sequence ID" value="KAJ3831589.1"/>
    <property type="molecule type" value="Genomic_DNA"/>
</dbReference>
<feature type="compositionally biased region" description="Low complexity" evidence="1">
    <location>
        <begin position="64"/>
        <end position="77"/>
    </location>
</feature>
<evidence type="ECO:0000313" key="4">
    <source>
        <dbReference type="Proteomes" id="UP001163846"/>
    </source>
</evidence>
<feature type="region of interest" description="Disordered" evidence="1">
    <location>
        <begin position="37"/>
        <end position="113"/>
    </location>
</feature>
<dbReference type="PROSITE" id="PS51257">
    <property type="entry name" value="PROKAR_LIPOPROTEIN"/>
    <property type="match status" value="1"/>
</dbReference>
<name>A0AA38NVW9_9AGAR</name>
<dbReference type="Proteomes" id="UP001163846">
    <property type="component" value="Unassembled WGS sequence"/>
</dbReference>
<proteinExistence type="predicted"/>
<feature type="compositionally biased region" description="Basic and acidic residues" evidence="1">
    <location>
        <begin position="100"/>
        <end position="110"/>
    </location>
</feature>
<organism evidence="3 4">
    <name type="scientific">Lentinula raphanica</name>
    <dbReference type="NCBI Taxonomy" id="153919"/>
    <lineage>
        <taxon>Eukaryota</taxon>
        <taxon>Fungi</taxon>
        <taxon>Dikarya</taxon>
        <taxon>Basidiomycota</taxon>
        <taxon>Agaricomycotina</taxon>
        <taxon>Agaricomycetes</taxon>
        <taxon>Agaricomycetidae</taxon>
        <taxon>Agaricales</taxon>
        <taxon>Marasmiineae</taxon>
        <taxon>Omphalotaceae</taxon>
        <taxon>Lentinula</taxon>
    </lineage>
</organism>
<evidence type="ECO:0000313" key="3">
    <source>
        <dbReference type="EMBL" id="KAJ3831589.1"/>
    </source>
</evidence>
<evidence type="ECO:0000256" key="2">
    <source>
        <dbReference type="SAM" id="SignalP"/>
    </source>
</evidence>
<gene>
    <name evidence="3" type="ORF">F5878DRAFT_674228</name>
</gene>
<feature type="chain" id="PRO_5041262606" evidence="2">
    <location>
        <begin position="22"/>
        <end position="251"/>
    </location>
</feature>
<comment type="caution">
    <text evidence="3">The sequence shown here is derived from an EMBL/GenBank/DDBJ whole genome shotgun (WGS) entry which is preliminary data.</text>
</comment>
<evidence type="ECO:0000256" key="1">
    <source>
        <dbReference type="SAM" id="MobiDB-lite"/>
    </source>
</evidence>
<keyword evidence="4" id="KW-1185">Reference proteome</keyword>
<accession>A0AA38NVW9</accession>
<sequence>MTNKSISFFLLILFAACCVHSVVLPVKKTNNIQTSSAVTSGKSKVMDPHKSTTGITPPHKTLASQSSSPPTDASPTTPSNPPSCLAKRGDTSSSTCADTEPAREDNEGSSHCDFNTVSTREVREVHGNGTVHFEDGEVVVVRRLHSRNLAQMEFNCVVIPDVCNNMCHGINCLKVKNEFTRQTNKATCIANRKCNQCGVNSGPNRCSSRYTGTGGSLHNQRPAGVAKMSCDEFPFAKAISTVDDNQSRQSI</sequence>
<feature type="signal peptide" evidence="2">
    <location>
        <begin position="1"/>
        <end position="21"/>
    </location>
</feature>